<gene>
    <name evidence="7" type="ORF">KV203_14630</name>
</gene>
<dbReference type="Proteomes" id="UP000887023">
    <property type="component" value="Chromosome"/>
</dbReference>
<protein>
    <submittedName>
        <fullName evidence="7">DUF2232 domain-containing protein</fullName>
    </submittedName>
</protein>
<evidence type="ECO:0000313" key="7">
    <source>
        <dbReference type="EMBL" id="QXQ13117.1"/>
    </source>
</evidence>
<proteinExistence type="inferred from homology"/>
<sequence length="681" mass="69996">MTDRAEPRGTGPLRPVEYATGAVLGGLVVALAVVASVVPFAGVLQLLEPVPFGIVAVRYRARTIVATTVAAAVSAYVAAGALAAATVASAAVLGGIIGSVRRQQRGALTMLGYAILGGISHGLFAVGMLLLFSESRTLLLDSIRNSVAGIVAITEKMPGGAESAARFTELTETLLHWWWAWIGCSVALFFVLATIVAWAVLGAVLDRLTWLPGVDRLAAPPDDRPVDPLPIQLAGVRYRYPGSAVEALRGVDLTVGTGEFLAVVGSNGSGKSTLARVLAGRQPTAGTVARPGAAGLGQAGGTGVVLQRPESQTLGVLVADDVVWGLPPGTDTDVDGLLAEVGLGGLGNRQTTTLSGGQLQRLAVAAALARRPALLIADEATAMLDPRGRAELVALLSALPARHGITVVLITHHAADAAAADRVIHLRDGTVVDSPPRWLPIPAAPPVPARPSSGTGEPLLVLHDVHYTYDSGTPWAAPALRGLELSVCRGEAVLVIGDNGSGKSTLAWVMAGLITPDRGSCQLAGKPIARQVGRVALAFQHARLQLQRRTVGAEIASWGLNPGSGAVGRALDAVGLDRALAGRSIDELSGGQARRVALAGILAAQPQIVVLDEPLAGLDPAGRAEIVALLARLHAGGLTMVIISHDIDEFTPICNRTVRLESGRIAAEPELLMSTVGRAGS</sequence>
<feature type="domain" description="ABC transporter" evidence="6">
    <location>
        <begin position="231"/>
        <end position="453"/>
    </location>
</feature>
<feature type="transmembrane region" description="Helical" evidence="5">
    <location>
        <begin position="64"/>
        <end position="96"/>
    </location>
</feature>
<feature type="transmembrane region" description="Helical" evidence="5">
    <location>
        <begin position="178"/>
        <end position="201"/>
    </location>
</feature>
<evidence type="ECO:0000313" key="8">
    <source>
        <dbReference type="Proteomes" id="UP000887023"/>
    </source>
</evidence>
<dbReference type="InterPro" id="IPR027417">
    <property type="entry name" value="P-loop_NTPase"/>
</dbReference>
<accession>A0ABX8S5L3</accession>
<organism evidence="7 8">
    <name type="scientific">Skermania pinensis</name>
    <dbReference type="NCBI Taxonomy" id="39122"/>
    <lineage>
        <taxon>Bacteria</taxon>
        <taxon>Bacillati</taxon>
        <taxon>Actinomycetota</taxon>
        <taxon>Actinomycetes</taxon>
        <taxon>Mycobacteriales</taxon>
        <taxon>Gordoniaceae</taxon>
        <taxon>Skermania</taxon>
    </lineage>
</organism>
<evidence type="ECO:0000256" key="5">
    <source>
        <dbReference type="SAM" id="Phobius"/>
    </source>
</evidence>
<dbReference type="SMART" id="SM00382">
    <property type="entry name" value="AAA"/>
    <property type="match status" value="2"/>
</dbReference>
<dbReference type="PANTHER" id="PTHR43553:SF24">
    <property type="entry name" value="ENERGY-COUPLING FACTOR TRANSPORTER ATP-BINDING PROTEIN ECFA1"/>
    <property type="match status" value="1"/>
</dbReference>
<dbReference type="Gene3D" id="3.40.50.300">
    <property type="entry name" value="P-loop containing nucleotide triphosphate hydrolases"/>
    <property type="match status" value="2"/>
</dbReference>
<feature type="transmembrane region" description="Helical" evidence="5">
    <location>
        <begin position="21"/>
        <end position="44"/>
    </location>
</feature>
<evidence type="ECO:0000256" key="4">
    <source>
        <dbReference type="ARBA" id="ARBA00022840"/>
    </source>
</evidence>
<evidence type="ECO:0000256" key="2">
    <source>
        <dbReference type="ARBA" id="ARBA00022448"/>
    </source>
</evidence>
<dbReference type="SUPFAM" id="SSF52540">
    <property type="entry name" value="P-loop containing nucleoside triphosphate hydrolases"/>
    <property type="match status" value="2"/>
</dbReference>
<reference evidence="7" key="1">
    <citation type="submission" date="2021-07" db="EMBL/GenBank/DDBJ databases">
        <title>Candidatus Kaistella beijingensis sp. nov. isolated from a municipal wastewater treatment plant is involved in sludge foaming.</title>
        <authorList>
            <person name="Song Y."/>
            <person name="Liu S.-J."/>
        </authorList>
    </citation>
    <scope>NUCLEOTIDE SEQUENCE</scope>
    <source>
        <strain evidence="7">DSM 43998</strain>
    </source>
</reference>
<evidence type="ECO:0000259" key="6">
    <source>
        <dbReference type="PROSITE" id="PS50893"/>
    </source>
</evidence>
<feature type="domain" description="ABC transporter" evidence="6">
    <location>
        <begin position="460"/>
        <end position="676"/>
    </location>
</feature>
<dbReference type="RefSeq" id="WP_083530099.1">
    <property type="nucleotide sequence ID" value="NZ_CBCRUZ010000011.1"/>
</dbReference>
<keyword evidence="5" id="KW-0472">Membrane</keyword>
<name>A0ABX8S5L3_9ACTN</name>
<dbReference type="InterPro" id="IPR018710">
    <property type="entry name" value="DUF2232"/>
</dbReference>
<comment type="similarity">
    <text evidence="1">Belongs to the ABC transporter superfamily.</text>
</comment>
<dbReference type="CDD" id="cd03225">
    <property type="entry name" value="ABC_cobalt_CbiO_domain1"/>
    <property type="match status" value="2"/>
</dbReference>
<evidence type="ECO:0000256" key="1">
    <source>
        <dbReference type="ARBA" id="ARBA00005417"/>
    </source>
</evidence>
<keyword evidence="8" id="KW-1185">Reference proteome</keyword>
<dbReference type="InterPro" id="IPR003439">
    <property type="entry name" value="ABC_transporter-like_ATP-bd"/>
</dbReference>
<dbReference type="PANTHER" id="PTHR43553">
    <property type="entry name" value="HEAVY METAL TRANSPORTER"/>
    <property type="match status" value="1"/>
</dbReference>
<dbReference type="EMBL" id="CP079105">
    <property type="protein sequence ID" value="QXQ13117.1"/>
    <property type="molecule type" value="Genomic_DNA"/>
</dbReference>
<keyword evidence="3" id="KW-0547">Nucleotide-binding</keyword>
<dbReference type="InterPro" id="IPR015856">
    <property type="entry name" value="ABC_transpr_CbiO/EcfA_su"/>
</dbReference>
<feature type="transmembrane region" description="Helical" evidence="5">
    <location>
        <begin position="108"/>
        <end position="132"/>
    </location>
</feature>
<evidence type="ECO:0000256" key="3">
    <source>
        <dbReference type="ARBA" id="ARBA00022741"/>
    </source>
</evidence>
<dbReference type="InterPro" id="IPR003593">
    <property type="entry name" value="AAA+_ATPase"/>
</dbReference>
<dbReference type="PROSITE" id="PS00211">
    <property type="entry name" value="ABC_TRANSPORTER_1"/>
    <property type="match status" value="2"/>
</dbReference>
<dbReference type="PROSITE" id="PS50893">
    <property type="entry name" value="ABC_TRANSPORTER_2"/>
    <property type="match status" value="2"/>
</dbReference>
<keyword evidence="2" id="KW-0813">Transport</keyword>
<keyword evidence="5" id="KW-0812">Transmembrane</keyword>
<keyword evidence="4" id="KW-0067">ATP-binding</keyword>
<dbReference type="Pfam" id="PF00005">
    <property type="entry name" value="ABC_tran"/>
    <property type="match status" value="2"/>
</dbReference>
<keyword evidence="5" id="KW-1133">Transmembrane helix</keyword>
<dbReference type="InterPro" id="IPR017871">
    <property type="entry name" value="ABC_transporter-like_CS"/>
</dbReference>
<dbReference type="InterPro" id="IPR050095">
    <property type="entry name" value="ECF_ABC_transporter_ATP-bd"/>
</dbReference>
<dbReference type="Pfam" id="PF09991">
    <property type="entry name" value="DUF2232"/>
    <property type="match status" value="1"/>
</dbReference>